<keyword evidence="5" id="KW-1185">Reference proteome</keyword>
<comment type="similarity">
    <text evidence="1">Belongs to the PspA/Vipp/IM30 family.</text>
</comment>
<feature type="region of interest" description="Disordered" evidence="3">
    <location>
        <begin position="206"/>
        <end position="228"/>
    </location>
</feature>
<dbReference type="InterPro" id="IPR007157">
    <property type="entry name" value="PspA_VIPP1"/>
</dbReference>
<comment type="caution">
    <text evidence="4">The sequence shown here is derived from an EMBL/GenBank/DDBJ whole genome shotgun (WGS) entry which is preliminary data.</text>
</comment>
<dbReference type="RefSeq" id="WP_345341956.1">
    <property type="nucleotide sequence ID" value="NZ_BAABLI010000032.1"/>
</dbReference>
<feature type="coiled-coil region" evidence="2">
    <location>
        <begin position="124"/>
        <end position="202"/>
    </location>
</feature>
<gene>
    <name evidence="4" type="ORF">ACFSJ3_17225</name>
</gene>
<accession>A0ABW4XSB4</accession>
<reference evidence="5" key="1">
    <citation type="journal article" date="2019" name="Int. J. Syst. Evol. Microbiol.">
        <title>The Global Catalogue of Microorganisms (GCM) 10K type strain sequencing project: providing services to taxonomists for standard genome sequencing and annotation.</title>
        <authorList>
            <consortium name="The Broad Institute Genomics Platform"/>
            <consortium name="The Broad Institute Genome Sequencing Center for Infectious Disease"/>
            <person name="Wu L."/>
            <person name="Ma J."/>
        </authorList>
    </citation>
    <scope>NUCLEOTIDE SEQUENCE [LARGE SCALE GENOMIC DNA]</scope>
    <source>
        <strain evidence="5">CGMCC 1.10992</strain>
    </source>
</reference>
<evidence type="ECO:0000256" key="1">
    <source>
        <dbReference type="ARBA" id="ARBA00043985"/>
    </source>
</evidence>
<evidence type="ECO:0000256" key="3">
    <source>
        <dbReference type="SAM" id="MobiDB-lite"/>
    </source>
</evidence>
<evidence type="ECO:0000313" key="4">
    <source>
        <dbReference type="EMBL" id="MFD2097735.1"/>
    </source>
</evidence>
<dbReference type="Proteomes" id="UP001597380">
    <property type="component" value="Unassembled WGS sequence"/>
</dbReference>
<evidence type="ECO:0000313" key="5">
    <source>
        <dbReference type="Proteomes" id="UP001597380"/>
    </source>
</evidence>
<keyword evidence="2" id="KW-0175">Coiled coil</keyword>
<dbReference type="Pfam" id="PF04012">
    <property type="entry name" value="PspA_IM30"/>
    <property type="match status" value="1"/>
</dbReference>
<proteinExistence type="inferred from homology"/>
<dbReference type="PANTHER" id="PTHR31088">
    <property type="entry name" value="MEMBRANE-ASSOCIATED PROTEIN VIPP1, CHLOROPLASTIC"/>
    <property type="match status" value="1"/>
</dbReference>
<dbReference type="PANTHER" id="PTHR31088:SF9">
    <property type="entry name" value="PHAGE SHOCK PROTEIN A"/>
    <property type="match status" value="1"/>
</dbReference>
<protein>
    <submittedName>
        <fullName evidence="4">PspA/IM30 family protein</fullName>
    </submittedName>
</protein>
<organism evidence="4 5">
    <name type="scientific">Corallincola platygyrae</name>
    <dbReference type="NCBI Taxonomy" id="1193278"/>
    <lineage>
        <taxon>Bacteria</taxon>
        <taxon>Pseudomonadati</taxon>
        <taxon>Pseudomonadota</taxon>
        <taxon>Gammaproteobacteria</taxon>
        <taxon>Alteromonadales</taxon>
        <taxon>Psychromonadaceae</taxon>
        <taxon>Corallincola</taxon>
    </lineage>
</organism>
<name>A0ABW4XSB4_9GAMM</name>
<sequence length="228" mass="25053">MSLFKKMFTFGRAIKAELEEEFTDAQAIRLLEQHIRDARQSLDQAGRSRIELAGKKKLAESKVANVKAEISKYENFAVEALSKGDEALATEVAEKIATLETRYTEDQAHLDTLNADFARIEGIITKSKKQLSEMERQLAQVKATEAVQKAQEQIAATSINANSKVANAAESLQRIKNKQAEKQAKLEAAEELSNEGDDLEKKLKAAGIGSTTSSANSVLERLKAKQSS</sequence>
<evidence type="ECO:0000256" key="2">
    <source>
        <dbReference type="SAM" id="Coils"/>
    </source>
</evidence>
<dbReference type="EMBL" id="JBHUHT010000028">
    <property type="protein sequence ID" value="MFD2097735.1"/>
    <property type="molecule type" value="Genomic_DNA"/>
</dbReference>